<evidence type="ECO:0000313" key="2">
    <source>
        <dbReference type="Proteomes" id="UP000321424"/>
    </source>
</evidence>
<dbReference type="AlphaFoldDB" id="A0A511M6M4"/>
<organism evidence="1 2">
    <name type="scientific">Nocardia ninae NBRC 108245</name>
    <dbReference type="NCBI Taxonomy" id="1210091"/>
    <lineage>
        <taxon>Bacteria</taxon>
        <taxon>Bacillati</taxon>
        <taxon>Actinomycetota</taxon>
        <taxon>Actinomycetes</taxon>
        <taxon>Mycobacteriales</taxon>
        <taxon>Nocardiaceae</taxon>
        <taxon>Nocardia</taxon>
    </lineage>
</organism>
<dbReference type="EMBL" id="BJXA01000001">
    <property type="protein sequence ID" value="GEM35788.1"/>
    <property type="molecule type" value="Genomic_DNA"/>
</dbReference>
<accession>A0A511M6M4</accession>
<keyword evidence="2" id="KW-1185">Reference proteome</keyword>
<dbReference type="Proteomes" id="UP000321424">
    <property type="component" value="Unassembled WGS sequence"/>
</dbReference>
<evidence type="ECO:0000313" key="1">
    <source>
        <dbReference type="EMBL" id="GEM35788.1"/>
    </source>
</evidence>
<gene>
    <name evidence="1" type="ORF">NN4_03070</name>
</gene>
<protein>
    <recommendedName>
        <fullName evidence="3">Lipoprotein LpqN</fullName>
    </recommendedName>
</protein>
<sequence length="190" mass="20138">MIEIRHLVLAIVVATSVTACGGAEPDSPTHPACNASAPTGAVLAAEQRPEVPFTIQVPQLPAWQQTPVEGGDSVLRVGLGKGSATVTIRVLPARDSHTTSIISVSMGDGWRESGSETIAVCGLEATRTTGILPASDGDHYKELLTFSNDVGEMNYLIMMWAQVPAAERDTYRPDFDTIVNGLQIVQRGTP</sequence>
<name>A0A511M6M4_9NOCA</name>
<dbReference type="PROSITE" id="PS51257">
    <property type="entry name" value="PROKAR_LIPOPROTEIN"/>
    <property type="match status" value="1"/>
</dbReference>
<dbReference type="OrthoDB" id="4559979at2"/>
<dbReference type="RefSeq" id="WP_147128094.1">
    <property type="nucleotide sequence ID" value="NZ_BJXA01000001.1"/>
</dbReference>
<evidence type="ECO:0008006" key="3">
    <source>
        <dbReference type="Google" id="ProtNLM"/>
    </source>
</evidence>
<reference evidence="1 2" key="1">
    <citation type="submission" date="2019-07" db="EMBL/GenBank/DDBJ databases">
        <title>Whole genome shotgun sequence of Nocardia ninae NBRC 108245.</title>
        <authorList>
            <person name="Hosoyama A."/>
            <person name="Uohara A."/>
            <person name="Ohji S."/>
            <person name="Ichikawa N."/>
        </authorList>
    </citation>
    <scope>NUCLEOTIDE SEQUENCE [LARGE SCALE GENOMIC DNA]</scope>
    <source>
        <strain evidence="1 2">NBRC 108245</strain>
    </source>
</reference>
<proteinExistence type="predicted"/>
<comment type="caution">
    <text evidence="1">The sequence shown here is derived from an EMBL/GenBank/DDBJ whole genome shotgun (WGS) entry which is preliminary data.</text>
</comment>